<evidence type="ECO:0000313" key="9">
    <source>
        <dbReference type="Proteomes" id="UP001445076"/>
    </source>
</evidence>
<organism evidence="8 9">
    <name type="scientific">Cherax quadricarinatus</name>
    <name type="common">Australian red claw crayfish</name>
    <dbReference type="NCBI Taxonomy" id="27406"/>
    <lineage>
        <taxon>Eukaryota</taxon>
        <taxon>Metazoa</taxon>
        <taxon>Ecdysozoa</taxon>
        <taxon>Arthropoda</taxon>
        <taxon>Crustacea</taxon>
        <taxon>Multicrustacea</taxon>
        <taxon>Malacostraca</taxon>
        <taxon>Eumalacostraca</taxon>
        <taxon>Eucarida</taxon>
        <taxon>Decapoda</taxon>
        <taxon>Pleocyemata</taxon>
        <taxon>Astacidea</taxon>
        <taxon>Parastacoidea</taxon>
        <taxon>Parastacidae</taxon>
        <taxon>Cherax</taxon>
    </lineage>
</organism>
<keyword evidence="9" id="KW-1185">Reference proteome</keyword>
<dbReference type="FunFam" id="3.40.50.1820:FF:000021">
    <property type="entry name" value="Lipase"/>
    <property type="match status" value="1"/>
</dbReference>
<dbReference type="Proteomes" id="UP001445076">
    <property type="component" value="Unassembled WGS sequence"/>
</dbReference>
<keyword evidence="5" id="KW-0443">Lipid metabolism</keyword>
<keyword evidence="4" id="KW-0442">Lipid degradation</keyword>
<evidence type="ECO:0000259" key="7">
    <source>
        <dbReference type="Pfam" id="PF00561"/>
    </source>
</evidence>
<keyword evidence="2" id="KW-0732">Signal</keyword>
<accession>A0AAW0YR56</accession>
<evidence type="ECO:0000256" key="5">
    <source>
        <dbReference type="ARBA" id="ARBA00023098"/>
    </source>
</evidence>
<dbReference type="InterPro" id="IPR000073">
    <property type="entry name" value="AB_hydrolase_1"/>
</dbReference>
<evidence type="ECO:0000256" key="4">
    <source>
        <dbReference type="ARBA" id="ARBA00022963"/>
    </source>
</evidence>
<sequence length="342" mass="39470">MLIPHGRVGTRSENEIQTREPVLMQHGLLASSCSWILASPEKAPAYIMADAGYDVWLGNARGNRYSRAHTRLSPDEEKFWDFSWDEMASLDIPAVIDYILLTTKHQQLYYIGHSMGTTIFFACMATQTKYQSKVKAMFALAPVANVSYIKSPIKYLAPFASVIEKLMELLGEYEFLPHNDNFTKWKEYVCTTYNFEELMCRNAIFFLTGFDAPQFNLTWLPVILSHNPAGTSVRTVAHYAQQYNDGKFEHYDFGKEENMRRYHQTTPPLYYPTRIKVPVVLMSGKNDFLADPKDVSNLAAHLPNLIINYIVPLQDFNHIDFVWGVDAAQYVYRVILKYMKFF</sequence>
<dbReference type="PANTHER" id="PTHR11005">
    <property type="entry name" value="LYSOSOMAL ACID LIPASE-RELATED"/>
    <property type="match status" value="1"/>
</dbReference>
<evidence type="ECO:0000256" key="1">
    <source>
        <dbReference type="ARBA" id="ARBA00010701"/>
    </source>
</evidence>
<comment type="caution">
    <text evidence="8">The sequence shown here is derived from an EMBL/GenBank/DDBJ whole genome shotgun (WGS) entry which is preliminary data.</text>
</comment>
<dbReference type="GO" id="GO:0016787">
    <property type="term" value="F:hydrolase activity"/>
    <property type="evidence" value="ECO:0007669"/>
    <property type="project" value="UniProtKB-KW"/>
</dbReference>
<name>A0AAW0YR56_CHEQU</name>
<reference evidence="8 9" key="1">
    <citation type="journal article" date="2024" name="BMC Genomics">
        <title>Genome assembly of redclaw crayfish (Cherax quadricarinatus) provides insights into its immune adaptation and hypoxia tolerance.</title>
        <authorList>
            <person name="Liu Z."/>
            <person name="Zheng J."/>
            <person name="Li H."/>
            <person name="Fang K."/>
            <person name="Wang S."/>
            <person name="He J."/>
            <person name="Zhou D."/>
            <person name="Weng S."/>
            <person name="Chi M."/>
            <person name="Gu Z."/>
            <person name="He J."/>
            <person name="Li F."/>
            <person name="Wang M."/>
        </authorList>
    </citation>
    <scope>NUCLEOTIDE SEQUENCE [LARGE SCALE GENOMIC DNA]</scope>
    <source>
        <strain evidence="8">ZL_2023a</strain>
    </source>
</reference>
<evidence type="ECO:0000256" key="2">
    <source>
        <dbReference type="ARBA" id="ARBA00022729"/>
    </source>
</evidence>
<dbReference type="GO" id="GO:0016042">
    <property type="term" value="P:lipid catabolic process"/>
    <property type="evidence" value="ECO:0007669"/>
    <property type="project" value="UniProtKB-KW"/>
</dbReference>
<dbReference type="SUPFAM" id="SSF53474">
    <property type="entry name" value="alpha/beta-Hydrolases"/>
    <property type="match status" value="1"/>
</dbReference>
<dbReference type="Gene3D" id="3.40.50.1820">
    <property type="entry name" value="alpha/beta hydrolase"/>
    <property type="match status" value="1"/>
</dbReference>
<dbReference type="PROSITE" id="PS51257">
    <property type="entry name" value="PROKAR_LIPOPROTEIN"/>
    <property type="match status" value="1"/>
</dbReference>
<comment type="similarity">
    <text evidence="1">Belongs to the AB hydrolase superfamily. Lipase family.</text>
</comment>
<feature type="domain" description="AB hydrolase-1" evidence="7">
    <location>
        <begin position="21"/>
        <end position="323"/>
    </location>
</feature>
<dbReference type="InterPro" id="IPR029058">
    <property type="entry name" value="AB_hydrolase_fold"/>
</dbReference>
<keyword evidence="6" id="KW-0325">Glycoprotein</keyword>
<protein>
    <recommendedName>
        <fullName evidence="7">AB hydrolase-1 domain-containing protein</fullName>
    </recommendedName>
</protein>
<dbReference type="AlphaFoldDB" id="A0AAW0YR56"/>
<dbReference type="Pfam" id="PF00561">
    <property type="entry name" value="Abhydrolase_1"/>
    <property type="match status" value="1"/>
</dbReference>
<gene>
    <name evidence="8" type="ORF">OTU49_010156</name>
</gene>
<keyword evidence="3" id="KW-0378">Hydrolase</keyword>
<dbReference type="EMBL" id="JARKIK010000001">
    <property type="protein sequence ID" value="KAK8754081.1"/>
    <property type="molecule type" value="Genomic_DNA"/>
</dbReference>
<evidence type="ECO:0000256" key="3">
    <source>
        <dbReference type="ARBA" id="ARBA00022801"/>
    </source>
</evidence>
<evidence type="ECO:0000313" key="8">
    <source>
        <dbReference type="EMBL" id="KAK8754081.1"/>
    </source>
</evidence>
<proteinExistence type="inferred from homology"/>
<evidence type="ECO:0000256" key="6">
    <source>
        <dbReference type="ARBA" id="ARBA00023180"/>
    </source>
</evidence>